<evidence type="ECO:0000256" key="1">
    <source>
        <dbReference type="SAM" id="MobiDB-lite"/>
    </source>
</evidence>
<dbReference type="RefSeq" id="WP_011437351.1">
    <property type="nucleotide sequence ID" value="NC_007777.1"/>
</dbReference>
<dbReference type="SUPFAM" id="SSF50475">
    <property type="entry name" value="FMN-binding split barrel"/>
    <property type="match status" value="1"/>
</dbReference>
<evidence type="ECO:0000313" key="2">
    <source>
        <dbReference type="EMBL" id="ABD12323.1"/>
    </source>
</evidence>
<dbReference type="HOGENOM" id="CLU_1243815_0_0_11"/>
<dbReference type="Pfam" id="PF12900">
    <property type="entry name" value="Pyridox_ox_2"/>
    <property type="match status" value="1"/>
</dbReference>
<name>Q2J8R9_FRACC</name>
<evidence type="ECO:0000313" key="3">
    <source>
        <dbReference type="Proteomes" id="UP000001937"/>
    </source>
</evidence>
<sequence>MPSMLRPTRSSDRVSHEREAVHSVLDEALVCHVGLVVHGQPHVLPTMHVRADDLVYVHASSAARLAILARSAPIRMCMTVSLLDGVVLARSAFHHSLNYRSVVIHADARLVRDDEEKTRALAMLVDRVGAGRSDQCRHDHDPASRRLANVFTKEELIHLAAMSPRRTGSSPTIPSHHSRATHRGEGPTNPAEHAFEAGRGSIISILIWHRSWSVAASRPGGR</sequence>
<accession>Q2J8R9</accession>
<dbReference type="InterPro" id="IPR012349">
    <property type="entry name" value="Split_barrel_FMN-bd"/>
</dbReference>
<gene>
    <name evidence="2" type="ordered locus">Francci3_2966</name>
</gene>
<dbReference type="STRING" id="106370.Francci3_2966"/>
<dbReference type="KEGG" id="fra:Francci3_2966"/>
<dbReference type="EMBL" id="CP000249">
    <property type="protein sequence ID" value="ABD12323.1"/>
    <property type="molecule type" value="Genomic_DNA"/>
</dbReference>
<dbReference type="AlphaFoldDB" id="Q2J8R9"/>
<dbReference type="PANTHER" id="PTHR34071">
    <property type="entry name" value="5-NITROIMIDAZOLE ANTIBIOTICS RESISTANCE PROTEIN, NIMA-FAMILY-RELATED PROTEIN-RELATED"/>
    <property type="match status" value="1"/>
</dbReference>
<dbReference type="PhylomeDB" id="Q2J8R9"/>
<feature type="compositionally biased region" description="Polar residues" evidence="1">
    <location>
        <begin position="166"/>
        <end position="175"/>
    </location>
</feature>
<dbReference type="InterPro" id="IPR024747">
    <property type="entry name" value="Pyridox_Oxase-rel"/>
</dbReference>
<protein>
    <submittedName>
        <fullName evidence="2">Flavin-nucleotide-binding protein-like</fullName>
    </submittedName>
</protein>
<dbReference type="PANTHER" id="PTHR34071:SF2">
    <property type="entry name" value="FLAVIN-NUCLEOTIDE-BINDING PROTEIN"/>
    <property type="match status" value="1"/>
</dbReference>
<organism evidence="2 3">
    <name type="scientific">Frankia casuarinae (strain DSM 45818 / CECT 9043 / HFP020203 / CcI3)</name>
    <dbReference type="NCBI Taxonomy" id="106370"/>
    <lineage>
        <taxon>Bacteria</taxon>
        <taxon>Bacillati</taxon>
        <taxon>Actinomycetota</taxon>
        <taxon>Actinomycetes</taxon>
        <taxon>Frankiales</taxon>
        <taxon>Frankiaceae</taxon>
        <taxon>Frankia</taxon>
    </lineage>
</organism>
<reference evidence="2 3" key="1">
    <citation type="journal article" date="2007" name="Genome Res.">
        <title>Genome characteristics of facultatively symbiotic Frankia sp. strains reflect host range and host plant biogeography.</title>
        <authorList>
            <person name="Normand P."/>
            <person name="Lapierre P."/>
            <person name="Tisa L.S."/>
            <person name="Gogarten J.P."/>
            <person name="Alloisio N."/>
            <person name="Bagnarol E."/>
            <person name="Bassi C.A."/>
            <person name="Berry A.M."/>
            <person name="Bickhart D.M."/>
            <person name="Choisne N."/>
            <person name="Couloux A."/>
            <person name="Cournoyer B."/>
            <person name="Cruveiller S."/>
            <person name="Daubin V."/>
            <person name="Demange N."/>
            <person name="Francino M.P."/>
            <person name="Goltsman E."/>
            <person name="Huang Y."/>
            <person name="Kopp O.R."/>
            <person name="Labarre L."/>
            <person name="Lapidus A."/>
            <person name="Lavire C."/>
            <person name="Marechal J."/>
            <person name="Martinez M."/>
            <person name="Mastronunzio J.E."/>
            <person name="Mullin B.C."/>
            <person name="Niemann J."/>
            <person name="Pujic P."/>
            <person name="Rawnsley T."/>
            <person name="Rouy Z."/>
            <person name="Schenowitz C."/>
            <person name="Sellstedt A."/>
            <person name="Tavares F."/>
            <person name="Tomkins J.P."/>
            <person name="Vallenet D."/>
            <person name="Valverde C."/>
            <person name="Wall L.G."/>
            <person name="Wang Y."/>
            <person name="Medigue C."/>
            <person name="Benson D.R."/>
        </authorList>
    </citation>
    <scope>NUCLEOTIDE SEQUENCE [LARGE SCALE GENOMIC DNA]</scope>
    <source>
        <strain evidence="3">DSM 45818 / CECT 9043 / CcI3</strain>
    </source>
</reference>
<dbReference type="eggNOG" id="COG3467">
    <property type="taxonomic scope" value="Bacteria"/>
</dbReference>
<keyword evidence="3" id="KW-1185">Reference proteome</keyword>
<dbReference type="Gene3D" id="2.30.110.10">
    <property type="entry name" value="Electron Transport, Fmn-binding Protein, Chain A"/>
    <property type="match status" value="1"/>
</dbReference>
<dbReference type="Proteomes" id="UP000001937">
    <property type="component" value="Chromosome"/>
</dbReference>
<feature type="region of interest" description="Disordered" evidence="1">
    <location>
        <begin position="162"/>
        <end position="193"/>
    </location>
</feature>
<proteinExistence type="predicted"/>